<organism evidence="1 2">
    <name type="scientific">Pisolithus tinctorius Marx 270</name>
    <dbReference type="NCBI Taxonomy" id="870435"/>
    <lineage>
        <taxon>Eukaryota</taxon>
        <taxon>Fungi</taxon>
        <taxon>Dikarya</taxon>
        <taxon>Basidiomycota</taxon>
        <taxon>Agaricomycotina</taxon>
        <taxon>Agaricomycetes</taxon>
        <taxon>Agaricomycetidae</taxon>
        <taxon>Boletales</taxon>
        <taxon>Sclerodermatineae</taxon>
        <taxon>Pisolithaceae</taxon>
        <taxon>Pisolithus</taxon>
    </lineage>
</organism>
<evidence type="ECO:0000313" key="1">
    <source>
        <dbReference type="EMBL" id="KIO13882.1"/>
    </source>
</evidence>
<keyword evidence="2" id="KW-1185">Reference proteome</keyword>
<dbReference type="AlphaFoldDB" id="A0A0C3KWK6"/>
<name>A0A0C3KWK6_PISTI</name>
<dbReference type="HOGENOM" id="CLU_2655475_0_0_1"/>
<gene>
    <name evidence="1" type="ORF">M404DRAFT_992124</name>
</gene>
<reference evidence="1 2" key="1">
    <citation type="submission" date="2014-04" db="EMBL/GenBank/DDBJ databases">
        <authorList>
            <consortium name="DOE Joint Genome Institute"/>
            <person name="Kuo A."/>
            <person name="Kohler A."/>
            <person name="Costa M.D."/>
            <person name="Nagy L.G."/>
            <person name="Floudas D."/>
            <person name="Copeland A."/>
            <person name="Barry K.W."/>
            <person name="Cichocki N."/>
            <person name="Veneault-Fourrey C."/>
            <person name="LaButti K."/>
            <person name="Lindquist E.A."/>
            <person name="Lipzen A."/>
            <person name="Lundell T."/>
            <person name="Morin E."/>
            <person name="Murat C."/>
            <person name="Sun H."/>
            <person name="Tunlid A."/>
            <person name="Henrissat B."/>
            <person name="Grigoriev I.V."/>
            <person name="Hibbett D.S."/>
            <person name="Martin F."/>
            <person name="Nordberg H.P."/>
            <person name="Cantor M.N."/>
            <person name="Hua S.X."/>
        </authorList>
    </citation>
    <scope>NUCLEOTIDE SEQUENCE [LARGE SCALE GENOMIC DNA]</scope>
    <source>
        <strain evidence="1 2">Marx 270</strain>
    </source>
</reference>
<sequence length="76" mass="8499">MDEPLIECLMSSRALFSSINRTTIVIVALTYDFLPTQTSEARGLGTIYDTIPNGRCSLGVKVDNSKVIPLWMKHLR</sequence>
<evidence type="ECO:0000313" key="2">
    <source>
        <dbReference type="Proteomes" id="UP000054217"/>
    </source>
</evidence>
<dbReference type="InParanoid" id="A0A0C3KWK6"/>
<reference evidence="2" key="2">
    <citation type="submission" date="2015-01" db="EMBL/GenBank/DDBJ databases">
        <title>Evolutionary Origins and Diversification of the Mycorrhizal Mutualists.</title>
        <authorList>
            <consortium name="DOE Joint Genome Institute"/>
            <consortium name="Mycorrhizal Genomics Consortium"/>
            <person name="Kohler A."/>
            <person name="Kuo A."/>
            <person name="Nagy L.G."/>
            <person name="Floudas D."/>
            <person name="Copeland A."/>
            <person name="Barry K.W."/>
            <person name="Cichocki N."/>
            <person name="Veneault-Fourrey C."/>
            <person name="LaButti K."/>
            <person name="Lindquist E.A."/>
            <person name="Lipzen A."/>
            <person name="Lundell T."/>
            <person name="Morin E."/>
            <person name="Murat C."/>
            <person name="Riley R."/>
            <person name="Ohm R."/>
            <person name="Sun H."/>
            <person name="Tunlid A."/>
            <person name="Henrissat B."/>
            <person name="Grigoriev I.V."/>
            <person name="Hibbett D.S."/>
            <person name="Martin F."/>
        </authorList>
    </citation>
    <scope>NUCLEOTIDE SEQUENCE [LARGE SCALE GENOMIC DNA]</scope>
    <source>
        <strain evidence="2">Marx 270</strain>
    </source>
</reference>
<accession>A0A0C3KWK6</accession>
<dbReference type="EMBL" id="KN831945">
    <property type="protein sequence ID" value="KIO13882.1"/>
    <property type="molecule type" value="Genomic_DNA"/>
</dbReference>
<dbReference type="Proteomes" id="UP000054217">
    <property type="component" value="Unassembled WGS sequence"/>
</dbReference>
<proteinExistence type="predicted"/>
<protein>
    <submittedName>
        <fullName evidence="1">Uncharacterized protein</fullName>
    </submittedName>
</protein>